<comment type="caution">
    <text evidence="1">The sequence shown here is derived from an EMBL/GenBank/DDBJ whole genome shotgun (WGS) entry which is preliminary data.</text>
</comment>
<proteinExistence type="predicted"/>
<dbReference type="Proteomes" id="UP000559027">
    <property type="component" value="Unassembled WGS sequence"/>
</dbReference>
<gene>
    <name evidence="1" type="ORF">D9756_011419</name>
</gene>
<evidence type="ECO:0000313" key="2">
    <source>
        <dbReference type="Proteomes" id="UP000559027"/>
    </source>
</evidence>
<dbReference type="AlphaFoldDB" id="A0A8H5FQS0"/>
<accession>A0A8H5FQS0</accession>
<protein>
    <submittedName>
        <fullName evidence="1">Uncharacterized protein</fullName>
    </submittedName>
</protein>
<dbReference type="OrthoDB" id="2739946at2759"/>
<dbReference type="EMBL" id="JAACJO010000047">
    <property type="protein sequence ID" value="KAF5345253.1"/>
    <property type="molecule type" value="Genomic_DNA"/>
</dbReference>
<organism evidence="1 2">
    <name type="scientific">Leucocoprinus leucothites</name>
    <dbReference type="NCBI Taxonomy" id="201217"/>
    <lineage>
        <taxon>Eukaryota</taxon>
        <taxon>Fungi</taxon>
        <taxon>Dikarya</taxon>
        <taxon>Basidiomycota</taxon>
        <taxon>Agaricomycotina</taxon>
        <taxon>Agaricomycetes</taxon>
        <taxon>Agaricomycetidae</taxon>
        <taxon>Agaricales</taxon>
        <taxon>Agaricineae</taxon>
        <taxon>Agaricaceae</taxon>
        <taxon>Leucocoprinus</taxon>
    </lineage>
</organism>
<evidence type="ECO:0000313" key="1">
    <source>
        <dbReference type="EMBL" id="KAF5345253.1"/>
    </source>
</evidence>
<name>A0A8H5FQS0_9AGAR</name>
<reference evidence="1 2" key="1">
    <citation type="journal article" date="2020" name="ISME J.">
        <title>Uncovering the hidden diversity of litter-decomposition mechanisms in mushroom-forming fungi.</title>
        <authorList>
            <person name="Floudas D."/>
            <person name="Bentzer J."/>
            <person name="Ahren D."/>
            <person name="Johansson T."/>
            <person name="Persson P."/>
            <person name="Tunlid A."/>
        </authorList>
    </citation>
    <scope>NUCLEOTIDE SEQUENCE [LARGE SCALE GENOMIC DNA]</scope>
    <source>
        <strain evidence="1 2">CBS 146.42</strain>
    </source>
</reference>
<keyword evidence="2" id="KW-1185">Reference proteome</keyword>
<sequence>MTRPEKISKRKAFNKVGDNVHIKLHSYSGRTLKAIRARAAEEKTSFASVLQRTQDAQHKRSFRAMLNQPTHTVRPQRQNMMKVSDQAHESFNHEPTNDYLDARDTVEPEPRRTVVVDLMAMAKPAKVKGVAKDFEIVKRVKDVIALEDGISDFDLDEDDWEELGYDEDFKDRRTYSAALRGR</sequence>